<dbReference type="PANTHER" id="PTHR30481">
    <property type="entry name" value="DNA ADENINE METHYLASE"/>
    <property type="match status" value="1"/>
</dbReference>
<evidence type="ECO:0000256" key="3">
    <source>
        <dbReference type="ARBA" id="ARBA00022691"/>
    </source>
</evidence>
<dbReference type="AlphaFoldDB" id="A0A6P1QUU4"/>
<dbReference type="Pfam" id="PF02086">
    <property type="entry name" value="MethyltransfD12"/>
    <property type="match status" value="2"/>
</dbReference>
<dbReference type="GO" id="GO:0009307">
    <property type="term" value="P:DNA restriction-modification system"/>
    <property type="evidence" value="ECO:0007669"/>
    <property type="project" value="InterPro"/>
</dbReference>
<keyword evidence="1 4" id="KW-0489">Methyltransferase</keyword>
<dbReference type="REBASE" id="353596">
    <property type="entry name" value="M.BcaHPQLORFBP"/>
</dbReference>
<dbReference type="KEGG" id="bcad:DBX24_02465"/>
<dbReference type="PRINTS" id="PR00505">
    <property type="entry name" value="D12N6MTFRASE"/>
</dbReference>
<gene>
    <name evidence="4" type="ORF">DBX24_02465</name>
</gene>
<evidence type="ECO:0000313" key="5">
    <source>
        <dbReference type="Proteomes" id="UP000464318"/>
    </source>
</evidence>
<dbReference type="InterPro" id="IPR029063">
    <property type="entry name" value="SAM-dependent_MTases_sf"/>
</dbReference>
<evidence type="ECO:0000256" key="2">
    <source>
        <dbReference type="ARBA" id="ARBA00022679"/>
    </source>
</evidence>
<dbReference type="GO" id="GO:0009007">
    <property type="term" value="F:site-specific DNA-methyltransferase (adenine-specific) activity"/>
    <property type="evidence" value="ECO:0007669"/>
    <property type="project" value="UniProtKB-EC"/>
</dbReference>
<evidence type="ECO:0000256" key="1">
    <source>
        <dbReference type="ARBA" id="ARBA00022603"/>
    </source>
</evidence>
<proteinExistence type="predicted"/>
<dbReference type="OrthoDB" id="9805629at2"/>
<sequence length="262" mass="29920">MKTQLKTPISYYGGKQSMLNAIFPMIPEHTVYCEPFFGGGAVFWSKEPKKLEYINDFNGMVVNFYEQLKSNFSELKRILDATLFSRSTYKQAMVVYEHPYLFTPVVKAWAFWVGTNFGFSNQIGTLSTSPKRISSCINKKIAFSESLSERLKNVFIENIDAVKLIERIDAPEVFFYIDPPYVGAVQGHYGGYTQEHFDKLLECLSKVKGKFMLSSYPNKALSKYAESCGWTIHSKNLTLVASRNSSKKKTECLTINYNLNNL</sequence>
<dbReference type="Gene3D" id="3.40.50.150">
    <property type="entry name" value="Vaccinia Virus protein VP39"/>
    <property type="match status" value="2"/>
</dbReference>
<dbReference type="GO" id="GO:0032259">
    <property type="term" value="P:methylation"/>
    <property type="evidence" value="ECO:0007669"/>
    <property type="project" value="UniProtKB-KW"/>
</dbReference>
<dbReference type="EMBL" id="CP029149">
    <property type="protein sequence ID" value="QHN64833.1"/>
    <property type="molecule type" value="Genomic_DNA"/>
</dbReference>
<dbReference type="InterPro" id="IPR012263">
    <property type="entry name" value="M_m6A_EcoRV"/>
</dbReference>
<dbReference type="PANTHER" id="PTHR30481:SF4">
    <property type="entry name" value="SITE-SPECIFIC DNA-METHYLTRANSFERASE (ADENINE-SPECIFIC)"/>
    <property type="match status" value="1"/>
</dbReference>
<dbReference type="SUPFAM" id="SSF53335">
    <property type="entry name" value="S-adenosyl-L-methionine-dependent methyltransferases"/>
    <property type="match status" value="1"/>
</dbReference>
<dbReference type="RefSeq" id="WP_160223866.1">
    <property type="nucleotide sequence ID" value="NZ_CP029149.1"/>
</dbReference>
<dbReference type="InterPro" id="IPR012327">
    <property type="entry name" value="MeTrfase_D12"/>
</dbReference>
<organism evidence="4 5">
    <name type="scientific">Bergeyella cardium</name>
    <dbReference type="NCBI Taxonomy" id="1585976"/>
    <lineage>
        <taxon>Bacteria</taxon>
        <taxon>Pseudomonadati</taxon>
        <taxon>Bacteroidota</taxon>
        <taxon>Flavobacteriia</taxon>
        <taxon>Flavobacteriales</taxon>
        <taxon>Weeksellaceae</taxon>
        <taxon>Bergeyella</taxon>
    </lineage>
</organism>
<evidence type="ECO:0000313" key="4">
    <source>
        <dbReference type="EMBL" id="QHN64833.1"/>
    </source>
</evidence>
<dbReference type="GO" id="GO:0043565">
    <property type="term" value="F:sequence-specific DNA binding"/>
    <property type="evidence" value="ECO:0007669"/>
    <property type="project" value="TreeGrafter"/>
</dbReference>
<dbReference type="Proteomes" id="UP000464318">
    <property type="component" value="Chromosome"/>
</dbReference>
<dbReference type="GO" id="GO:0006298">
    <property type="term" value="P:mismatch repair"/>
    <property type="evidence" value="ECO:0007669"/>
    <property type="project" value="TreeGrafter"/>
</dbReference>
<keyword evidence="3" id="KW-0949">S-adenosyl-L-methionine</keyword>
<protein>
    <submittedName>
        <fullName evidence="4">DNA adenine methylase</fullName>
    </submittedName>
</protein>
<name>A0A6P1QUU4_9FLAO</name>
<dbReference type="REBASE" id="713402">
    <property type="entry name" value="M.BcaBCORF2480P"/>
</dbReference>
<dbReference type="GO" id="GO:1904047">
    <property type="term" value="F:S-adenosyl-L-methionine binding"/>
    <property type="evidence" value="ECO:0007669"/>
    <property type="project" value="TreeGrafter"/>
</dbReference>
<keyword evidence="5" id="KW-1185">Reference proteome</keyword>
<accession>A0A6P1QUU4</accession>
<keyword evidence="2" id="KW-0808">Transferase</keyword>
<reference evidence="4 5" key="1">
    <citation type="submission" date="2018-04" db="EMBL/GenBank/DDBJ databases">
        <title>Characteristic and Complete Genome Sequencing of A Novel Member of Infective Endocarditis Causative Bacteria: Bergeyella cardium QL-PH.</title>
        <authorList>
            <person name="Pan H."/>
            <person name="Sun E."/>
            <person name="Zhang Y."/>
        </authorList>
    </citation>
    <scope>NUCLEOTIDE SEQUENCE [LARGE SCALE GENOMIC DNA]</scope>
    <source>
        <strain evidence="4 5">HPQL</strain>
    </source>
</reference>
<dbReference type="PIRSF" id="PIRSF000398">
    <property type="entry name" value="M_m6A_EcoRV"/>
    <property type="match status" value="1"/>
</dbReference>